<evidence type="ECO:0000259" key="3">
    <source>
        <dbReference type="Pfam" id="PF00061"/>
    </source>
</evidence>
<comment type="similarity">
    <text evidence="1 2">Belongs to the calycin superfamily. Lipocalin family.</text>
</comment>
<dbReference type="PRINTS" id="PR00179">
    <property type="entry name" value="LIPOCALIN"/>
</dbReference>
<evidence type="ECO:0000313" key="5">
    <source>
        <dbReference type="Proteomes" id="UP000694556"/>
    </source>
</evidence>
<dbReference type="InterPro" id="IPR022272">
    <property type="entry name" value="Lipocalin_CS"/>
</dbReference>
<dbReference type="AlphaFoldDB" id="A0A8C3GLC9"/>
<evidence type="ECO:0000256" key="2">
    <source>
        <dbReference type="RuleBase" id="RU003695"/>
    </source>
</evidence>
<evidence type="ECO:0000313" key="4">
    <source>
        <dbReference type="Ensembl" id="ENSCMMP00000018119.1"/>
    </source>
</evidence>
<dbReference type="PROSITE" id="PS00213">
    <property type="entry name" value="LIPOCALIN"/>
    <property type="match status" value="1"/>
</dbReference>
<dbReference type="PANTHER" id="PTHR11430">
    <property type="entry name" value="LIPOCALIN"/>
    <property type="match status" value="1"/>
</dbReference>
<dbReference type="InterPro" id="IPR000566">
    <property type="entry name" value="Lipocln_cytosolic_FA-bd_dom"/>
</dbReference>
<organism evidence="4 5">
    <name type="scientific">Cairina moschata</name>
    <name type="common">Muscovy duck</name>
    <dbReference type="NCBI Taxonomy" id="8855"/>
    <lineage>
        <taxon>Eukaryota</taxon>
        <taxon>Metazoa</taxon>
        <taxon>Chordata</taxon>
        <taxon>Craniata</taxon>
        <taxon>Vertebrata</taxon>
        <taxon>Euteleostomi</taxon>
        <taxon>Archelosauria</taxon>
        <taxon>Archosauria</taxon>
        <taxon>Dinosauria</taxon>
        <taxon>Saurischia</taxon>
        <taxon>Theropoda</taxon>
        <taxon>Coelurosauria</taxon>
        <taxon>Aves</taxon>
        <taxon>Neognathae</taxon>
        <taxon>Galloanserae</taxon>
        <taxon>Anseriformes</taxon>
        <taxon>Anatidae</taxon>
        <taxon>Anatinae</taxon>
        <taxon>Cairina</taxon>
    </lineage>
</organism>
<protein>
    <recommendedName>
        <fullName evidence="3">Lipocalin/cytosolic fatty-acid binding domain-containing protein</fullName>
    </recommendedName>
</protein>
<keyword evidence="5" id="KW-1185">Reference proteome</keyword>
<sequence>MVPEMWSFPREYGEDSMPPPWHRTGSALHTSRWQVPMLGLAGPYSRRQFPYHRLSGPTMGRQVPMACDRSPVAGGRSPTSFPNPVGDGLLQFAGRWHIVAAISNCPVFLSMKDKMKSSIATISFTPEGHLAMEAIFPLPEECKKVELLFQKSGQAGHYTSTGNQEKTDLRVMDTDYKHYAIVYTLRDRGQEPSTMLQLYTREQDVSPQFLQKFKALFHSVGLTEDMLAILPQSDQCTKALT</sequence>
<dbReference type="SUPFAM" id="SSF50814">
    <property type="entry name" value="Lipocalins"/>
    <property type="match status" value="1"/>
</dbReference>
<dbReference type="Ensembl" id="ENSCMMT00000019898.1">
    <property type="protein sequence ID" value="ENSCMMP00000018119.1"/>
    <property type="gene ID" value="ENSCMMG00000011467.1"/>
</dbReference>
<dbReference type="PANTHER" id="PTHR11430:SF77">
    <property type="entry name" value="LIPOCALIN-LIKE 1 PROTEIN"/>
    <property type="match status" value="1"/>
</dbReference>
<accession>A0A8C3GLC9</accession>
<reference evidence="4" key="1">
    <citation type="submission" date="2025-08" db="UniProtKB">
        <authorList>
            <consortium name="Ensembl"/>
        </authorList>
    </citation>
    <scope>IDENTIFICATION</scope>
</reference>
<dbReference type="GO" id="GO:0036094">
    <property type="term" value="F:small molecule binding"/>
    <property type="evidence" value="ECO:0007669"/>
    <property type="project" value="InterPro"/>
</dbReference>
<evidence type="ECO:0000256" key="1">
    <source>
        <dbReference type="ARBA" id="ARBA00006889"/>
    </source>
</evidence>
<feature type="domain" description="Lipocalin/cytosolic fatty-acid binding" evidence="3">
    <location>
        <begin position="93"/>
        <end position="234"/>
    </location>
</feature>
<name>A0A8C3GLC9_CAIMO</name>
<dbReference type="InterPro" id="IPR012674">
    <property type="entry name" value="Calycin"/>
</dbReference>
<dbReference type="Pfam" id="PF00061">
    <property type="entry name" value="Lipocalin"/>
    <property type="match status" value="1"/>
</dbReference>
<dbReference type="InterPro" id="IPR002345">
    <property type="entry name" value="Lipocalin"/>
</dbReference>
<dbReference type="Gene3D" id="2.40.128.20">
    <property type="match status" value="1"/>
</dbReference>
<reference evidence="4" key="2">
    <citation type="submission" date="2025-09" db="UniProtKB">
        <authorList>
            <consortium name="Ensembl"/>
        </authorList>
    </citation>
    <scope>IDENTIFICATION</scope>
</reference>
<dbReference type="PRINTS" id="PR01254">
    <property type="entry name" value="PGNDSYNTHASE"/>
</dbReference>
<dbReference type="Proteomes" id="UP000694556">
    <property type="component" value="Unassembled WGS sequence"/>
</dbReference>
<proteinExistence type="inferred from homology"/>